<reference evidence="3 4" key="1">
    <citation type="submission" date="2020-08" db="EMBL/GenBank/DDBJ databases">
        <title>Dyella sp. G9 isolated from forest soil.</title>
        <authorList>
            <person name="Fu J."/>
            <person name="Qiu L."/>
        </authorList>
    </citation>
    <scope>NUCLEOTIDE SEQUENCE [LARGE SCALE GENOMIC DNA]</scope>
    <source>
        <strain evidence="3 4">G9</strain>
    </source>
</reference>
<keyword evidence="1" id="KW-0732">Signal</keyword>
<feature type="domain" description="AB hydrolase-1" evidence="2">
    <location>
        <begin position="50"/>
        <end position="289"/>
    </location>
</feature>
<dbReference type="InterPro" id="IPR000073">
    <property type="entry name" value="AB_hydrolase_1"/>
</dbReference>
<dbReference type="Proteomes" id="UP000515873">
    <property type="component" value="Chromosome"/>
</dbReference>
<evidence type="ECO:0000313" key="4">
    <source>
        <dbReference type="Proteomes" id="UP000515873"/>
    </source>
</evidence>
<organism evidence="3 4">
    <name type="scientific">Dyella telluris</name>
    <dbReference type="NCBI Taxonomy" id="2763498"/>
    <lineage>
        <taxon>Bacteria</taxon>
        <taxon>Pseudomonadati</taxon>
        <taxon>Pseudomonadota</taxon>
        <taxon>Gammaproteobacteria</taxon>
        <taxon>Lysobacterales</taxon>
        <taxon>Rhodanobacteraceae</taxon>
        <taxon>Dyella</taxon>
    </lineage>
</organism>
<keyword evidence="4" id="KW-1185">Reference proteome</keyword>
<dbReference type="PRINTS" id="PR00111">
    <property type="entry name" value="ABHYDROLASE"/>
</dbReference>
<dbReference type="Pfam" id="PF00561">
    <property type="entry name" value="Abhydrolase_1"/>
    <property type="match status" value="1"/>
</dbReference>
<accession>A0A7G8Q5T5</accession>
<dbReference type="Gene3D" id="3.40.50.1820">
    <property type="entry name" value="alpha/beta hydrolase"/>
    <property type="match status" value="1"/>
</dbReference>
<dbReference type="PANTHER" id="PTHR43798">
    <property type="entry name" value="MONOACYLGLYCEROL LIPASE"/>
    <property type="match status" value="1"/>
</dbReference>
<dbReference type="SUPFAM" id="SSF53474">
    <property type="entry name" value="alpha/beta-Hydrolases"/>
    <property type="match status" value="1"/>
</dbReference>
<dbReference type="AlphaFoldDB" id="A0A7G8Q5T5"/>
<dbReference type="InterPro" id="IPR029058">
    <property type="entry name" value="AB_hydrolase_fold"/>
</dbReference>
<dbReference type="GO" id="GO:0016787">
    <property type="term" value="F:hydrolase activity"/>
    <property type="evidence" value="ECO:0007669"/>
    <property type="project" value="UniProtKB-KW"/>
</dbReference>
<dbReference type="PANTHER" id="PTHR43798:SF33">
    <property type="entry name" value="HYDROLASE, PUTATIVE (AFU_ORTHOLOGUE AFUA_2G14860)-RELATED"/>
    <property type="match status" value="1"/>
</dbReference>
<feature type="chain" id="PRO_5028867607" evidence="1">
    <location>
        <begin position="21"/>
        <end position="311"/>
    </location>
</feature>
<dbReference type="InterPro" id="IPR000639">
    <property type="entry name" value="Epox_hydrolase-like"/>
</dbReference>
<dbReference type="GO" id="GO:0016020">
    <property type="term" value="C:membrane"/>
    <property type="evidence" value="ECO:0007669"/>
    <property type="project" value="TreeGrafter"/>
</dbReference>
<feature type="signal peptide" evidence="1">
    <location>
        <begin position="1"/>
        <end position="20"/>
    </location>
</feature>
<sequence length="311" mass="33748">MIRLLVLACLIAGISLPAAATVEPFPPSFRVQDIATDGATIHVRVGGKGPAVVLLHGFGDTGDMWAPLAADLVRNHTVIVPDLRGMGLSSHPEGGYDKRTQAADIRSVLTKLGIDHSAVVGHDIGTMVAYAYAARYPDKTDRLVVMDAPVPGIPPWDQIVRLPALWHFDFGGPDMERLVAGRERIYLDRFWNEFAGDPSKVDEATRQHYAELYARPHAMHDAFAQFRSIRKDAEDNKAGLATKLPMPVLAMGGEKSFGENEAIVMRNAATNVTELVVPKAGHWLMEEAPAIVIPAVHNFIDGKPVASALTK</sequence>
<evidence type="ECO:0000259" key="2">
    <source>
        <dbReference type="Pfam" id="PF00561"/>
    </source>
</evidence>
<dbReference type="EMBL" id="CP060412">
    <property type="protein sequence ID" value="QNK02143.1"/>
    <property type="molecule type" value="Genomic_DNA"/>
</dbReference>
<evidence type="ECO:0000313" key="3">
    <source>
        <dbReference type="EMBL" id="QNK02143.1"/>
    </source>
</evidence>
<name>A0A7G8Q5T5_9GAMM</name>
<proteinExistence type="predicted"/>
<evidence type="ECO:0000256" key="1">
    <source>
        <dbReference type="SAM" id="SignalP"/>
    </source>
</evidence>
<gene>
    <name evidence="3" type="ORF">H8F01_02965</name>
</gene>
<dbReference type="KEGG" id="dtl:H8F01_02965"/>
<protein>
    <submittedName>
        <fullName evidence="3">Alpha/beta hydrolase</fullName>
    </submittedName>
</protein>
<keyword evidence="3" id="KW-0378">Hydrolase</keyword>
<dbReference type="InterPro" id="IPR050266">
    <property type="entry name" value="AB_hydrolase_sf"/>
</dbReference>
<dbReference type="PRINTS" id="PR00412">
    <property type="entry name" value="EPOXHYDRLASE"/>
</dbReference>
<dbReference type="RefSeq" id="WP_187057600.1">
    <property type="nucleotide sequence ID" value="NZ_CP060412.1"/>
</dbReference>